<evidence type="ECO:0000313" key="2">
    <source>
        <dbReference type="Proteomes" id="UP001605036"/>
    </source>
</evidence>
<keyword evidence="2" id="KW-1185">Reference proteome</keyword>
<proteinExistence type="predicted"/>
<gene>
    <name evidence="1" type="ORF">R1flu_017495</name>
</gene>
<sequence>MRGAFVDEYGGGYVQLSRAFGLGDFLWQGGVREELSFGSVNSSHRLGFALQFCRTVAFLPTKYEGCVGPCRGCWTPGKQH</sequence>
<name>A0ABD1ZD45_9MARC</name>
<comment type="caution">
    <text evidence="1">The sequence shown here is derived from an EMBL/GenBank/DDBJ whole genome shotgun (WGS) entry which is preliminary data.</text>
</comment>
<accession>A0ABD1ZD45</accession>
<protein>
    <submittedName>
        <fullName evidence="1">Uncharacterized protein</fullName>
    </submittedName>
</protein>
<organism evidence="1 2">
    <name type="scientific">Riccia fluitans</name>
    <dbReference type="NCBI Taxonomy" id="41844"/>
    <lineage>
        <taxon>Eukaryota</taxon>
        <taxon>Viridiplantae</taxon>
        <taxon>Streptophyta</taxon>
        <taxon>Embryophyta</taxon>
        <taxon>Marchantiophyta</taxon>
        <taxon>Marchantiopsida</taxon>
        <taxon>Marchantiidae</taxon>
        <taxon>Marchantiales</taxon>
        <taxon>Ricciaceae</taxon>
        <taxon>Riccia</taxon>
    </lineage>
</organism>
<reference evidence="1 2" key="1">
    <citation type="submission" date="2024-09" db="EMBL/GenBank/DDBJ databases">
        <title>Chromosome-scale assembly of Riccia fluitans.</title>
        <authorList>
            <person name="Paukszto L."/>
            <person name="Sawicki J."/>
            <person name="Karawczyk K."/>
            <person name="Piernik-Szablinska J."/>
            <person name="Szczecinska M."/>
            <person name="Mazdziarz M."/>
        </authorList>
    </citation>
    <scope>NUCLEOTIDE SEQUENCE [LARGE SCALE GENOMIC DNA]</scope>
    <source>
        <strain evidence="1">Rf_01</strain>
        <tissue evidence="1">Aerial parts of the thallus</tissue>
    </source>
</reference>
<dbReference type="AlphaFoldDB" id="A0ABD1ZD45"/>
<dbReference type="EMBL" id="JBHFFA010000001">
    <property type="protein sequence ID" value="KAL2649367.1"/>
    <property type="molecule type" value="Genomic_DNA"/>
</dbReference>
<evidence type="ECO:0000313" key="1">
    <source>
        <dbReference type="EMBL" id="KAL2649367.1"/>
    </source>
</evidence>
<dbReference type="Proteomes" id="UP001605036">
    <property type="component" value="Unassembled WGS sequence"/>
</dbReference>